<name>B9Y900_9FIRM</name>
<dbReference type="HOGENOM" id="CLU_1233665_0_0_9"/>
<dbReference type="EMBL" id="ACCF01000134">
    <property type="protein sequence ID" value="EEF67545.1"/>
    <property type="molecule type" value="Genomic_DNA"/>
</dbReference>
<protein>
    <submittedName>
        <fullName evidence="1">Uncharacterized protein</fullName>
    </submittedName>
</protein>
<sequence length="224" mass="25082">MFIPISSDVRDKEKKMKPIIKIMSIAGLLLGFLSGCQQAPDPESEFTLKAASFNQEDTAIANQFGYSAEPQVFQFAADNTVQSLHYTVYKLDQGEWEVQWTGDQSLSGTRGRIAVYSDSLPAGYTLILQCDNICVKDELRVDDPDFTMPEGSALFTASLKQEIPFQLNEEIPVLLQRISTENDTILVDLEQFFKPDTFAKQDEVWALTLIFQGSGHSLQLPSKE</sequence>
<proteinExistence type="predicted"/>
<reference evidence="1 2" key="1">
    <citation type="submission" date="2008-12" db="EMBL/GenBank/DDBJ databases">
        <authorList>
            <person name="Fulton L."/>
            <person name="Clifton S."/>
            <person name="Fulton B."/>
            <person name="Xu J."/>
            <person name="Minx P."/>
            <person name="Pepin K.H."/>
            <person name="Johnson M."/>
            <person name="Bhonagiri V."/>
            <person name="Nash W.E."/>
            <person name="Mardis E.R."/>
            <person name="Wilson R.K."/>
        </authorList>
    </citation>
    <scope>NUCLEOTIDE SEQUENCE [LARGE SCALE GENOMIC DNA]</scope>
    <source>
        <strain evidence="1 2">DSM 12042</strain>
    </source>
</reference>
<dbReference type="Proteomes" id="UP000005950">
    <property type="component" value="Unassembled WGS sequence"/>
</dbReference>
<evidence type="ECO:0000313" key="1">
    <source>
        <dbReference type="EMBL" id="EEF67545.1"/>
    </source>
</evidence>
<gene>
    <name evidence="1" type="ORF">HOLDEFILI_02300</name>
</gene>
<accession>B9Y900</accession>
<comment type="caution">
    <text evidence="1">The sequence shown here is derived from an EMBL/GenBank/DDBJ whole genome shotgun (WGS) entry which is preliminary data.</text>
</comment>
<evidence type="ECO:0000313" key="2">
    <source>
        <dbReference type="Proteomes" id="UP000005950"/>
    </source>
</evidence>
<dbReference type="AlphaFoldDB" id="B9Y900"/>
<reference evidence="1 2" key="2">
    <citation type="submission" date="2009-02" db="EMBL/GenBank/DDBJ databases">
        <title>Draft genome sequence of Holdemania filiformis DSM 12042.</title>
        <authorList>
            <person name="Sudarsanam P."/>
            <person name="Ley R."/>
            <person name="Guruge J."/>
            <person name="Turnbaugh P.J."/>
            <person name="Mahowald M."/>
            <person name="Liep D."/>
            <person name="Gordon J."/>
        </authorList>
    </citation>
    <scope>NUCLEOTIDE SEQUENCE [LARGE SCALE GENOMIC DNA]</scope>
    <source>
        <strain evidence="1 2">DSM 12042</strain>
    </source>
</reference>
<dbReference type="STRING" id="545696.HOLDEFILI_02300"/>
<organism evidence="1 2">
    <name type="scientific">Holdemania filiformis DSM 12042</name>
    <dbReference type="NCBI Taxonomy" id="545696"/>
    <lineage>
        <taxon>Bacteria</taxon>
        <taxon>Bacillati</taxon>
        <taxon>Bacillota</taxon>
        <taxon>Erysipelotrichia</taxon>
        <taxon>Erysipelotrichales</taxon>
        <taxon>Erysipelotrichaceae</taxon>
        <taxon>Holdemania</taxon>
    </lineage>
</organism>